<name>A0A423WUJ2_9PEZI</name>
<organism evidence="2 3">
    <name type="scientific">Cytospora schulzeri</name>
    <dbReference type="NCBI Taxonomy" id="448051"/>
    <lineage>
        <taxon>Eukaryota</taxon>
        <taxon>Fungi</taxon>
        <taxon>Dikarya</taxon>
        <taxon>Ascomycota</taxon>
        <taxon>Pezizomycotina</taxon>
        <taxon>Sordariomycetes</taxon>
        <taxon>Sordariomycetidae</taxon>
        <taxon>Diaporthales</taxon>
        <taxon>Cytosporaceae</taxon>
        <taxon>Cytospora</taxon>
    </lineage>
</organism>
<reference evidence="2 3" key="1">
    <citation type="submission" date="2015-09" db="EMBL/GenBank/DDBJ databases">
        <title>Host preference determinants of Valsa canker pathogens revealed by comparative genomics.</title>
        <authorList>
            <person name="Yin Z."/>
            <person name="Huang L."/>
        </authorList>
    </citation>
    <scope>NUCLEOTIDE SEQUENCE [LARGE SCALE GENOMIC DNA]</scope>
    <source>
        <strain evidence="2 3">03-1</strain>
    </source>
</reference>
<evidence type="ECO:0000256" key="1">
    <source>
        <dbReference type="SAM" id="MobiDB-lite"/>
    </source>
</evidence>
<accession>A0A423WUJ2</accession>
<feature type="compositionally biased region" description="Low complexity" evidence="1">
    <location>
        <begin position="90"/>
        <end position="100"/>
    </location>
</feature>
<dbReference type="EMBL" id="LKEA01000009">
    <property type="protein sequence ID" value="ROW06902.1"/>
    <property type="molecule type" value="Genomic_DNA"/>
</dbReference>
<comment type="caution">
    <text evidence="2">The sequence shown here is derived from an EMBL/GenBank/DDBJ whole genome shotgun (WGS) entry which is preliminary data.</text>
</comment>
<keyword evidence="3" id="KW-1185">Reference proteome</keyword>
<dbReference type="AlphaFoldDB" id="A0A423WUJ2"/>
<evidence type="ECO:0000313" key="2">
    <source>
        <dbReference type="EMBL" id="ROW06902.1"/>
    </source>
</evidence>
<sequence length="404" mass="45680">MHMVQCDTTSLLVQATRDDDSMEGQQAWSKCCDDQAIWKAVRMAVPVALILFCSELKGPLQHYGSTTNVITVTASYLANRASRPSIATTSSSSSENSSSSRQEDVEEPDPTDNGEIGEDPIEWHDGHWDMIGELLSPYTTLEPGLDWINTRIYQDERSVPSDEAHENPTVQQWLQKFAGLRRSDLPTLPRAIGDISRVKIPLYKDEDTGDEYQICLDFGDFRDGLENISCPERQQLGGPRHPLREIRYRIPPPEQSSQPNTPPPRFVIPLGPLAIRTVSHHRHYKYVERPPTEETDYQVMLDAGSENMPLWIFCSRRMLRERYETYGESNLQLPIFNGAMKSEDCEYDTACILESVHQLGGRPRLEEACEMVRKTRAVLDPGSMRAPVAKLEELIGGPLPNNTH</sequence>
<feature type="compositionally biased region" description="Acidic residues" evidence="1">
    <location>
        <begin position="104"/>
        <end position="120"/>
    </location>
</feature>
<protein>
    <submittedName>
        <fullName evidence="2">Uncharacterized protein</fullName>
    </submittedName>
</protein>
<proteinExistence type="predicted"/>
<gene>
    <name evidence="2" type="ORF">VMCG_04170</name>
</gene>
<dbReference type="OrthoDB" id="5224838at2759"/>
<dbReference type="Proteomes" id="UP000283895">
    <property type="component" value="Unassembled WGS sequence"/>
</dbReference>
<evidence type="ECO:0000313" key="3">
    <source>
        <dbReference type="Proteomes" id="UP000283895"/>
    </source>
</evidence>
<feature type="region of interest" description="Disordered" evidence="1">
    <location>
        <begin position="83"/>
        <end position="122"/>
    </location>
</feature>